<protein>
    <submittedName>
        <fullName evidence="6">ABC transporter substrate-binding protein</fullName>
    </submittedName>
</protein>
<gene>
    <name evidence="6" type="ORF">I5677_14855</name>
</gene>
<dbReference type="PROSITE" id="PS51257">
    <property type="entry name" value="PROKAR_LIPOPROTEIN"/>
    <property type="match status" value="1"/>
</dbReference>
<dbReference type="CDD" id="cd06349">
    <property type="entry name" value="PBP1_ABC_HAAT-like"/>
    <property type="match status" value="1"/>
</dbReference>
<organism evidence="6 7">
    <name type="scientific">Mobilitalea sibirica</name>
    <dbReference type="NCBI Taxonomy" id="1462919"/>
    <lineage>
        <taxon>Bacteria</taxon>
        <taxon>Bacillati</taxon>
        <taxon>Bacillota</taxon>
        <taxon>Clostridia</taxon>
        <taxon>Lachnospirales</taxon>
        <taxon>Lachnospiraceae</taxon>
        <taxon>Mobilitalea</taxon>
    </lineage>
</organism>
<evidence type="ECO:0000313" key="6">
    <source>
        <dbReference type="EMBL" id="MBH1942177.1"/>
    </source>
</evidence>
<reference evidence="6" key="1">
    <citation type="submission" date="2020-12" db="EMBL/GenBank/DDBJ databases">
        <title>M. sibirica DSM 26468T genome.</title>
        <authorList>
            <person name="Thieme N."/>
            <person name="Rettenmaier R."/>
            <person name="Zverlov V."/>
            <person name="Liebl W."/>
        </authorList>
    </citation>
    <scope>NUCLEOTIDE SEQUENCE</scope>
    <source>
        <strain evidence="6">DSM 26468</strain>
    </source>
</reference>
<dbReference type="InterPro" id="IPR000709">
    <property type="entry name" value="Leu_Ile_Val-bd"/>
</dbReference>
<evidence type="ECO:0000256" key="4">
    <source>
        <dbReference type="ARBA" id="ARBA00022970"/>
    </source>
</evidence>
<proteinExistence type="inferred from homology"/>
<comment type="similarity">
    <text evidence="1">Belongs to the leucine-binding protein family.</text>
</comment>
<dbReference type="PANTHER" id="PTHR30483:SF6">
    <property type="entry name" value="PERIPLASMIC BINDING PROTEIN OF ABC TRANSPORTER FOR NATURAL AMINO ACIDS"/>
    <property type="match status" value="1"/>
</dbReference>
<dbReference type="PANTHER" id="PTHR30483">
    <property type="entry name" value="LEUCINE-SPECIFIC-BINDING PROTEIN"/>
    <property type="match status" value="1"/>
</dbReference>
<keyword evidence="2" id="KW-0813">Transport</keyword>
<evidence type="ECO:0000256" key="1">
    <source>
        <dbReference type="ARBA" id="ARBA00010062"/>
    </source>
</evidence>
<keyword evidence="7" id="KW-1185">Reference proteome</keyword>
<accession>A0A8J7KXS6</accession>
<dbReference type="Gene3D" id="3.40.50.2300">
    <property type="match status" value="2"/>
</dbReference>
<dbReference type="Pfam" id="PF13458">
    <property type="entry name" value="Peripla_BP_6"/>
    <property type="match status" value="1"/>
</dbReference>
<comment type="caution">
    <text evidence="6">The sequence shown here is derived from an EMBL/GenBank/DDBJ whole genome shotgun (WGS) entry which is preliminary data.</text>
</comment>
<dbReference type="AlphaFoldDB" id="A0A8J7KXS6"/>
<evidence type="ECO:0000256" key="2">
    <source>
        <dbReference type="ARBA" id="ARBA00022448"/>
    </source>
</evidence>
<evidence type="ECO:0000256" key="3">
    <source>
        <dbReference type="ARBA" id="ARBA00022729"/>
    </source>
</evidence>
<evidence type="ECO:0000313" key="7">
    <source>
        <dbReference type="Proteomes" id="UP000623269"/>
    </source>
</evidence>
<dbReference type="EMBL" id="JAEAGR010000018">
    <property type="protein sequence ID" value="MBH1942177.1"/>
    <property type="molecule type" value="Genomic_DNA"/>
</dbReference>
<keyword evidence="3" id="KW-0732">Signal</keyword>
<sequence length="382" mass="40816">MRKILSVLLITVVIVSLLGGCSSSNKKDSGNGPIKIAVAFPMTGDNAEYGKSFLLAAQIKVDEWNANGGVLGRNIELVNYDDKNSGEEAASIAQKIVSNPEIIGVLGHFSSGVSMVAAPTYEENKVIEISNTASHPDYSSIGKYIFRNNSVISSEFKVIEDIITNDLSLTKVGIVAIKTDWGTTAGAIAADMIKNNPGLELVAQEEVLEGSDDYSLAIAKLQEAGAEVVISVGMYSLIAPLAKQYKAVDPDIQVIGLSNAYAQQLIELGGEAVEGIIFPVSFYADSDEEAVKQFVTAYVEEFGSEPSALAAQAYDSIGILLEAVKQNGSLDKETLRDTLNSITYQGITGETKFDEIGDATKEYTKLIVKDGKFVRYNGKAAQ</sequence>
<dbReference type="RefSeq" id="WP_197662432.1">
    <property type="nucleotide sequence ID" value="NZ_JAEAGR010000018.1"/>
</dbReference>
<name>A0A8J7KXS6_9FIRM</name>
<dbReference type="SUPFAM" id="SSF53822">
    <property type="entry name" value="Periplasmic binding protein-like I"/>
    <property type="match status" value="1"/>
</dbReference>
<feature type="domain" description="Leucine-binding protein" evidence="5">
    <location>
        <begin position="33"/>
        <end position="354"/>
    </location>
</feature>
<dbReference type="Proteomes" id="UP000623269">
    <property type="component" value="Unassembled WGS sequence"/>
</dbReference>
<dbReference type="InterPro" id="IPR028081">
    <property type="entry name" value="Leu-bd"/>
</dbReference>
<keyword evidence="4" id="KW-0029">Amino-acid transport</keyword>
<evidence type="ECO:0000259" key="5">
    <source>
        <dbReference type="Pfam" id="PF13458"/>
    </source>
</evidence>
<dbReference type="PRINTS" id="PR00337">
    <property type="entry name" value="LEUILEVALBP"/>
</dbReference>
<dbReference type="InterPro" id="IPR051010">
    <property type="entry name" value="BCAA_transport"/>
</dbReference>
<dbReference type="GO" id="GO:0006865">
    <property type="term" value="P:amino acid transport"/>
    <property type="evidence" value="ECO:0007669"/>
    <property type="project" value="UniProtKB-KW"/>
</dbReference>
<dbReference type="InterPro" id="IPR028082">
    <property type="entry name" value="Peripla_BP_I"/>
</dbReference>